<name>A0A8H5CTA9_9AGAR</name>
<feature type="domain" description="NADP-dependent oxidoreductase" evidence="4">
    <location>
        <begin position="269"/>
        <end position="379"/>
    </location>
</feature>
<keyword evidence="1" id="KW-0560">Oxidoreductase</keyword>
<dbReference type="InterPro" id="IPR036812">
    <property type="entry name" value="NAD(P)_OxRdtase_dom_sf"/>
</dbReference>
<reference evidence="5 6" key="1">
    <citation type="journal article" date="2020" name="ISME J.">
        <title>Uncovering the hidden diversity of litter-decomposition mechanisms in mushroom-forming fungi.</title>
        <authorList>
            <person name="Floudas D."/>
            <person name="Bentzer J."/>
            <person name="Ahren D."/>
            <person name="Johansson T."/>
            <person name="Persson P."/>
            <person name="Tunlid A."/>
        </authorList>
    </citation>
    <scope>NUCLEOTIDE SEQUENCE [LARGE SCALE GENOMIC DNA]</scope>
    <source>
        <strain evidence="5 6">CBS 291.85</strain>
    </source>
</reference>
<dbReference type="PANTHER" id="PTHR43364">
    <property type="entry name" value="NADH-SPECIFIC METHYLGLYOXAL REDUCTASE-RELATED"/>
    <property type="match status" value="1"/>
</dbReference>
<evidence type="ECO:0000313" key="5">
    <source>
        <dbReference type="EMBL" id="KAF5347223.1"/>
    </source>
</evidence>
<feature type="region of interest" description="Disordered" evidence="3">
    <location>
        <begin position="1"/>
        <end position="34"/>
    </location>
</feature>
<dbReference type="Proteomes" id="UP000559256">
    <property type="component" value="Unassembled WGS sequence"/>
</dbReference>
<evidence type="ECO:0000256" key="3">
    <source>
        <dbReference type="SAM" id="MobiDB-lite"/>
    </source>
</evidence>
<proteinExistence type="inferred from homology"/>
<comment type="caution">
    <text evidence="5">The sequence shown here is derived from an EMBL/GenBank/DDBJ whole genome shotgun (WGS) entry which is preliminary data.</text>
</comment>
<sequence length="429" mass="47809">MSHTDIVSPTSSSFHQLTMPSDRPHPFAPHPKPSNSLGVLRVLSPRAGVRVSPICLGGGNIGDRWPGSSMTKEKSFGYLDAFFERGGNFIDTANHYQEEASEEYIGEWMESRGIRDQIVLATKYASCYKVMNPNVKQTANYTGGNVKSLHMSVRDSLKKLRTDYIDLLYIHWWDFDVTIEEVMDGLHNLVAAGKVLYLGISDSPAWVVSQANQYAKMAGKTPFVVYQGKWGLTDRSFERDIIPMARANGTFSVSFSVLNNQSLPRTLAGLALAPWNVLGAGRIRTDEEEERREKTGEKGRQLFGPEWKRTPEEVKISRALEKVAKEIGAKNITAVAIAYVMQKTPYVFPIIGGHRIEQLDQNLEALEITLTPEQIKFLESEAPPFDIGFPMGLYLLNVPQDPDGKNFIVNVGAYYQRVPDAQPLGPAAK</sequence>
<evidence type="ECO:0000256" key="2">
    <source>
        <dbReference type="ARBA" id="ARBA00038157"/>
    </source>
</evidence>
<accession>A0A8H5CTA9</accession>
<keyword evidence="6" id="KW-1185">Reference proteome</keyword>
<dbReference type="GO" id="GO:0016491">
    <property type="term" value="F:oxidoreductase activity"/>
    <property type="evidence" value="ECO:0007669"/>
    <property type="project" value="UniProtKB-KW"/>
</dbReference>
<dbReference type="AlphaFoldDB" id="A0A8H5CTA9"/>
<dbReference type="SUPFAM" id="SSF51430">
    <property type="entry name" value="NAD(P)-linked oxidoreductase"/>
    <property type="match status" value="1"/>
</dbReference>
<evidence type="ECO:0000259" key="4">
    <source>
        <dbReference type="Pfam" id="PF00248"/>
    </source>
</evidence>
<gene>
    <name evidence="5" type="ORF">D9758_011083</name>
</gene>
<dbReference type="Gene3D" id="3.20.20.100">
    <property type="entry name" value="NADP-dependent oxidoreductase domain"/>
    <property type="match status" value="1"/>
</dbReference>
<feature type="domain" description="NADP-dependent oxidoreductase" evidence="4">
    <location>
        <begin position="53"/>
        <end position="264"/>
    </location>
</feature>
<dbReference type="InterPro" id="IPR023210">
    <property type="entry name" value="NADP_OxRdtase_dom"/>
</dbReference>
<dbReference type="Pfam" id="PF00248">
    <property type="entry name" value="Aldo_ket_red"/>
    <property type="match status" value="2"/>
</dbReference>
<dbReference type="PANTHER" id="PTHR43364:SF2">
    <property type="entry name" value="ARYL-ALCOHOL DEHYDROGENASE AAD10-RELATED"/>
    <property type="match status" value="1"/>
</dbReference>
<comment type="similarity">
    <text evidence="2">Belongs to the aldo/keto reductase family. Aldo/keto reductase 2 subfamily.</text>
</comment>
<dbReference type="OrthoDB" id="48988at2759"/>
<dbReference type="EMBL" id="JAACJM010000096">
    <property type="protein sequence ID" value="KAF5347223.1"/>
    <property type="molecule type" value="Genomic_DNA"/>
</dbReference>
<protein>
    <recommendedName>
        <fullName evidence="4">NADP-dependent oxidoreductase domain-containing protein</fullName>
    </recommendedName>
</protein>
<dbReference type="InterPro" id="IPR050523">
    <property type="entry name" value="AKR_Detox_Biosynth"/>
</dbReference>
<evidence type="ECO:0000313" key="6">
    <source>
        <dbReference type="Proteomes" id="UP000559256"/>
    </source>
</evidence>
<feature type="compositionally biased region" description="Polar residues" evidence="3">
    <location>
        <begin position="1"/>
        <end position="19"/>
    </location>
</feature>
<evidence type="ECO:0000256" key="1">
    <source>
        <dbReference type="ARBA" id="ARBA00023002"/>
    </source>
</evidence>
<organism evidence="5 6">
    <name type="scientific">Tetrapyrgos nigripes</name>
    <dbReference type="NCBI Taxonomy" id="182062"/>
    <lineage>
        <taxon>Eukaryota</taxon>
        <taxon>Fungi</taxon>
        <taxon>Dikarya</taxon>
        <taxon>Basidiomycota</taxon>
        <taxon>Agaricomycotina</taxon>
        <taxon>Agaricomycetes</taxon>
        <taxon>Agaricomycetidae</taxon>
        <taxon>Agaricales</taxon>
        <taxon>Marasmiineae</taxon>
        <taxon>Marasmiaceae</taxon>
        <taxon>Tetrapyrgos</taxon>
    </lineage>
</organism>